<proteinExistence type="predicted"/>
<accession>A0A1J0VYY6</accession>
<organism evidence="1 2">
    <name type="scientific">Nocardia mangyaensis</name>
    <dbReference type="NCBI Taxonomy" id="2213200"/>
    <lineage>
        <taxon>Bacteria</taxon>
        <taxon>Bacillati</taxon>
        <taxon>Actinomycetota</taxon>
        <taxon>Actinomycetes</taxon>
        <taxon>Mycobacteriales</taxon>
        <taxon>Nocardiaceae</taxon>
        <taxon>Nocardia</taxon>
    </lineage>
</organism>
<evidence type="ECO:0000313" key="1">
    <source>
        <dbReference type="EMBL" id="APE37151.1"/>
    </source>
</evidence>
<dbReference type="SUPFAM" id="SSF48452">
    <property type="entry name" value="TPR-like"/>
    <property type="match status" value="1"/>
</dbReference>
<dbReference type="AlphaFoldDB" id="A0A1J0VYY6"/>
<gene>
    <name evidence="1" type="ORF">BOX37_28100</name>
</gene>
<sequence length="451" mass="49469">MTDKPKSALDQWRLRAGLSNKEFAREITTRAAARGHNHVVPDATTVRRWIEGSKPRQPVPDLISDLISDKLGYRVTTYDLGLGEPHSDRGLIYHPSVSDSIESVADLGRADVDRRSFLTAAPFVALAGLGPSRDWLLNTLEQLPQAGQRVHLDDVAALRDMFSKFQEIDIFQGGGSGRLVLAAYMNNHVYPLLRRSQTAEVQHQLYGAVAEQTYLLGWMAFDNGEHGVAQRYLIQALRLAEESRDPAIGAHVLAGLADQATLLGNPAEGRRLAQAGRHGLRASDSHACMADLWTLEARALAAAGERSATIAAITQAEKAFERVDVEIEPEWARFIDPAYVHGEIANAFRDIGYPDEAELHANRSIDYAKSQGRARRGAMSNAALAAVHLHRGDLEAAREAGIRTLNLSNRVKSTRSVQAVRDVHLRMARVGGHDHPLVREFGELAHSALNA</sequence>
<dbReference type="KEGG" id="nsl:BOX37_28100"/>
<dbReference type="Proteomes" id="UP000183810">
    <property type="component" value="Chromosome"/>
</dbReference>
<protein>
    <submittedName>
        <fullName evidence="1">Transcriptional regulator</fullName>
    </submittedName>
</protein>
<dbReference type="Gene3D" id="1.25.40.10">
    <property type="entry name" value="Tetratricopeptide repeat domain"/>
    <property type="match status" value="1"/>
</dbReference>
<keyword evidence="2" id="KW-1185">Reference proteome</keyword>
<name>A0A1J0VYY6_9NOCA</name>
<dbReference type="OrthoDB" id="3213425at2"/>
<dbReference type="EMBL" id="CP018082">
    <property type="protein sequence ID" value="APE37151.1"/>
    <property type="molecule type" value="Genomic_DNA"/>
</dbReference>
<dbReference type="InterPro" id="IPR011990">
    <property type="entry name" value="TPR-like_helical_dom_sf"/>
</dbReference>
<evidence type="ECO:0000313" key="2">
    <source>
        <dbReference type="Proteomes" id="UP000183810"/>
    </source>
</evidence>
<reference evidence="1" key="1">
    <citation type="submission" date="2016-11" db="EMBL/GenBank/DDBJ databases">
        <authorList>
            <person name="Jaros S."/>
            <person name="Januszkiewicz K."/>
            <person name="Wedrychowicz H."/>
        </authorList>
    </citation>
    <scope>NUCLEOTIDE SEQUENCE [LARGE SCALE GENOMIC DNA]</scope>
    <source>
        <strain evidence="1">Y48</strain>
    </source>
</reference>